<reference evidence="3" key="1">
    <citation type="journal article" date="2016" name="Insect Biochem. Mol. Biol.">
        <title>Multifaceted biological insights from a draft genome sequence of the tobacco hornworm moth, Manduca sexta.</title>
        <authorList>
            <person name="Kanost M.R."/>
            <person name="Arrese E.L."/>
            <person name="Cao X."/>
            <person name="Chen Y.R."/>
            <person name="Chellapilla S."/>
            <person name="Goldsmith M.R."/>
            <person name="Grosse-Wilde E."/>
            <person name="Heckel D.G."/>
            <person name="Herndon N."/>
            <person name="Jiang H."/>
            <person name="Papanicolaou A."/>
            <person name="Qu J."/>
            <person name="Soulages J.L."/>
            <person name="Vogel H."/>
            <person name="Walters J."/>
            <person name="Waterhouse R.M."/>
            <person name="Ahn S.J."/>
            <person name="Almeida F.C."/>
            <person name="An C."/>
            <person name="Aqrawi P."/>
            <person name="Bretschneider A."/>
            <person name="Bryant W.B."/>
            <person name="Bucks S."/>
            <person name="Chao H."/>
            <person name="Chevignon G."/>
            <person name="Christen J.M."/>
            <person name="Clarke D.F."/>
            <person name="Dittmer N.T."/>
            <person name="Ferguson L.C.F."/>
            <person name="Garavelou S."/>
            <person name="Gordon K.H.J."/>
            <person name="Gunaratna R.T."/>
            <person name="Han Y."/>
            <person name="Hauser F."/>
            <person name="He Y."/>
            <person name="Heidel-Fischer H."/>
            <person name="Hirsh A."/>
            <person name="Hu Y."/>
            <person name="Jiang H."/>
            <person name="Kalra D."/>
            <person name="Klinner C."/>
            <person name="Konig C."/>
            <person name="Kovar C."/>
            <person name="Kroll A.R."/>
            <person name="Kuwar S.S."/>
            <person name="Lee S.L."/>
            <person name="Lehman R."/>
            <person name="Li K."/>
            <person name="Li Z."/>
            <person name="Liang H."/>
            <person name="Lovelace S."/>
            <person name="Lu Z."/>
            <person name="Mansfield J.H."/>
            <person name="McCulloch K.J."/>
            <person name="Mathew T."/>
            <person name="Morton B."/>
            <person name="Muzny D.M."/>
            <person name="Neunemann D."/>
            <person name="Ongeri F."/>
            <person name="Pauchet Y."/>
            <person name="Pu L.L."/>
            <person name="Pyrousis I."/>
            <person name="Rao X.J."/>
            <person name="Redding A."/>
            <person name="Roesel C."/>
            <person name="Sanchez-Gracia A."/>
            <person name="Schaack S."/>
            <person name="Shukla A."/>
            <person name="Tetreau G."/>
            <person name="Wang Y."/>
            <person name="Xiong G.H."/>
            <person name="Traut W."/>
            <person name="Walsh T.K."/>
            <person name="Worley K.C."/>
            <person name="Wu D."/>
            <person name="Wu W."/>
            <person name="Wu Y.Q."/>
            <person name="Zhang X."/>
            <person name="Zou Z."/>
            <person name="Zucker H."/>
            <person name="Briscoe A.D."/>
            <person name="Burmester T."/>
            <person name="Clem R.J."/>
            <person name="Feyereisen R."/>
            <person name="Grimmelikhuijzen C.J.P."/>
            <person name="Hamodrakas S.J."/>
            <person name="Hansson B.S."/>
            <person name="Huguet E."/>
            <person name="Jermiin L.S."/>
            <person name="Lan Q."/>
            <person name="Lehman H.K."/>
            <person name="Lorenzen M."/>
            <person name="Merzendorfer H."/>
            <person name="Michalopoulos I."/>
            <person name="Morton D.B."/>
            <person name="Muthukrishnan S."/>
            <person name="Oakeshott J.G."/>
            <person name="Palmer W."/>
            <person name="Park Y."/>
            <person name="Passarelli A.L."/>
            <person name="Rozas J."/>
            <person name="Schwartz L.M."/>
            <person name="Smith W."/>
            <person name="Southgate A."/>
            <person name="Vilcinskas A."/>
            <person name="Vogt R."/>
            <person name="Wang P."/>
            <person name="Werren J."/>
            <person name="Yu X.Q."/>
            <person name="Zhou J.J."/>
            <person name="Brown S.J."/>
            <person name="Scherer S.E."/>
            <person name="Richards S."/>
            <person name="Blissard G.W."/>
        </authorList>
    </citation>
    <scope>NUCLEOTIDE SEQUENCE</scope>
</reference>
<dbReference type="GO" id="GO:0032589">
    <property type="term" value="C:neuron projection membrane"/>
    <property type="evidence" value="ECO:0007669"/>
    <property type="project" value="TreeGrafter"/>
</dbReference>
<comment type="caution">
    <text evidence="3">The sequence shown here is derived from an EMBL/GenBank/DDBJ whole genome shotgun (WGS) entry which is preliminary data.</text>
</comment>
<protein>
    <recommendedName>
        <fullName evidence="2">Ig-like domain-containing protein</fullName>
    </recommendedName>
</protein>
<dbReference type="SMART" id="SM00408">
    <property type="entry name" value="IGc2"/>
    <property type="match status" value="2"/>
</dbReference>
<dbReference type="InterPro" id="IPR007110">
    <property type="entry name" value="Ig-like_dom"/>
</dbReference>
<dbReference type="InterPro" id="IPR003598">
    <property type="entry name" value="Ig_sub2"/>
</dbReference>
<feature type="chain" id="PRO_5036698247" description="Ig-like domain-containing protein" evidence="1">
    <location>
        <begin position="20"/>
        <end position="302"/>
    </location>
</feature>
<proteinExistence type="predicted"/>
<accession>A0A921ZEI4</accession>
<feature type="domain" description="Ig-like" evidence="2">
    <location>
        <begin position="36"/>
        <end position="142"/>
    </location>
</feature>
<dbReference type="SMART" id="SM00409">
    <property type="entry name" value="IG"/>
    <property type="match status" value="2"/>
</dbReference>
<dbReference type="InterPro" id="IPR013783">
    <property type="entry name" value="Ig-like_fold"/>
</dbReference>
<dbReference type="PANTHER" id="PTHR23279">
    <property type="entry name" value="DEFECTIVE PROBOSCIS EXTENSION RESPONSE DPR -RELATED"/>
    <property type="match status" value="1"/>
</dbReference>
<dbReference type="InterPro" id="IPR013151">
    <property type="entry name" value="Immunoglobulin_dom"/>
</dbReference>
<name>A0A921ZEI4_MANSE</name>
<dbReference type="Gene3D" id="2.60.40.10">
    <property type="entry name" value="Immunoglobulins"/>
    <property type="match status" value="2"/>
</dbReference>
<dbReference type="SMART" id="SM00406">
    <property type="entry name" value="IGv"/>
    <property type="match status" value="1"/>
</dbReference>
<dbReference type="GO" id="GO:0050808">
    <property type="term" value="P:synapse organization"/>
    <property type="evidence" value="ECO:0007669"/>
    <property type="project" value="TreeGrafter"/>
</dbReference>
<evidence type="ECO:0000313" key="3">
    <source>
        <dbReference type="EMBL" id="KAG6456055.1"/>
    </source>
</evidence>
<dbReference type="PANTHER" id="PTHR23279:SF36">
    <property type="entry name" value="DEFECTIVE PROBOSCIS EXTENSION RESPONSE 9, ISOFORM A"/>
    <property type="match status" value="1"/>
</dbReference>
<keyword evidence="1" id="KW-0732">Signal</keyword>
<gene>
    <name evidence="3" type="ORF">O3G_MSEX009535</name>
</gene>
<dbReference type="Pfam" id="PF07686">
    <property type="entry name" value="V-set"/>
    <property type="match status" value="1"/>
</dbReference>
<feature type="signal peptide" evidence="1">
    <location>
        <begin position="1"/>
        <end position="19"/>
    </location>
</feature>
<evidence type="ECO:0000313" key="4">
    <source>
        <dbReference type="Proteomes" id="UP000791440"/>
    </source>
</evidence>
<dbReference type="Proteomes" id="UP000791440">
    <property type="component" value="Unassembled WGS sequence"/>
</dbReference>
<dbReference type="InterPro" id="IPR013106">
    <property type="entry name" value="Ig_V-set"/>
</dbReference>
<sequence length="302" mass="31502">MCAALAQLLVLAALPALTGRWCAGGEVVSVTERAAPGATGVSFAPHQRTGVVAAAGQAATLECRVLRLGDKSVSWVRSSDLQILSHAGAVFTADARVSATSARGGVGGVGGSRHSLHIERLRLADAGRYECQVNTEPKMSLFFNLTVLDSPMPEPVVSALGPRHVSAALGGVARLACEAHYEPPPGDLPLPSLDIRWWRDGQLLDLQSARGGVSLDTERWRARAVSHITLADVRARDSGQYTCSAGPARAVLLLHVGDDAPEGAEMQRDETAAAHAGGPERARPGPGAALALLLALWVRATC</sequence>
<dbReference type="AlphaFoldDB" id="A0A921ZEI4"/>
<dbReference type="InterPro" id="IPR037448">
    <property type="entry name" value="Zig-8"/>
</dbReference>
<dbReference type="InterPro" id="IPR003599">
    <property type="entry name" value="Ig_sub"/>
</dbReference>
<feature type="domain" description="Ig-like" evidence="2">
    <location>
        <begin position="155"/>
        <end position="245"/>
    </location>
</feature>
<evidence type="ECO:0000259" key="2">
    <source>
        <dbReference type="PROSITE" id="PS50835"/>
    </source>
</evidence>
<dbReference type="CDD" id="cd00096">
    <property type="entry name" value="Ig"/>
    <property type="match status" value="2"/>
</dbReference>
<dbReference type="PROSITE" id="PS50835">
    <property type="entry name" value="IG_LIKE"/>
    <property type="match status" value="2"/>
</dbReference>
<reference evidence="3" key="2">
    <citation type="submission" date="2020-12" db="EMBL/GenBank/DDBJ databases">
        <authorList>
            <person name="Kanost M."/>
        </authorList>
    </citation>
    <scope>NUCLEOTIDE SEQUENCE</scope>
</reference>
<dbReference type="SUPFAM" id="SSF48726">
    <property type="entry name" value="Immunoglobulin"/>
    <property type="match status" value="2"/>
</dbReference>
<dbReference type="Pfam" id="PF00047">
    <property type="entry name" value="ig"/>
    <property type="match status" value="1"/>
</dbReference>
<dbReference type="EMBL" id="JH668504">
    <property type="protein sequence ID" value="KAG6456055.1"/>
    <property type="molecule type" value="Genomic_DNA"/>
</dbReference>
<dbReference type="InterPro" id="IPR036179">
    <property type="entry name" value="Ig-like_dom_sf"/>
</dbReference>
<organism evidence="3 4">
    <name type="scientific">Manduca sexta</name>
    <name type="common">Tobacco hawkmoth</name>
    <name type="synonym">Tobacco hornworm</name>
    <dbReference type="NCBI Taxonomy" id="7130"/>
    <lineage>
        <taxon>Eukaryota</taxon>
        <taxon>Metazoa</taxon>
        <taxon>Ecdysozoa</taxon>
        <taxon>Arthropoda</taxon>
        <taxon>Hexapoda</taxon>
        <taxon>Insecta</taxon>
        <taxon>Pterygota</taxon>
        <taxon>Neoptera</taxon>
        <taxon>Endopterygota</taxon>
        <taxon>Lepidoptera</taxon>
        <taxon>Glossata</taxon>
        <taxon>Ditrysia</taxon>
        <taxon>Bombycoidea</taxon>
        <taxon>Sphingidae</taxon>
        <taxon>Sphinginae</taxon>
        <taxon>Sphingini</taxon>
        <taxon>Manduca</taxon>
    </lineage>
</organism>
<keyword evidence="4" id="KW-1185">Reference proteome</keyword>
<evidence type="ECO:0000256" key="1">
    <source>
        <dbReference type="SAM" id="SignalP"/>
    </source>
</evidence>